<sequence length="176" mass="20885">MWLCYINNIILIWSGTREKFYDFSNTLEDFKGEAKKLYFRFKQRAYKKALEVDRSTLLIPRSQKTKIIKKTNENSKVIRVIGDFCAEHEEIKQILNKHWHILEQDYEFKKLIGARPTVTFRQSKNLNDQLTHSHYSNAVKSTWLSNKIKGCYKCGTCKACPWIKKTVTVERISRIM</sequence>
<dbReference type="Proteomes" id="UP000694892">
    <property type="component" value="Chromosome 7S"/>
</dbReference>
<reference evidence="2" key="1">
    <citation type="journal article" date="2016" name="Nature">
        <title>Genome evolution in the allotetraploid frog Xenopus laevis.</title>
        <authorList>
            <person name="Session A.M."/>
            <person name="Uno Y."/>
            <person name="Kwon T."/>
            <person name="Chapman J.A."/>
            <person name="Toyoda A."/>
            <person name="Takahashi S."/>
            <person name="Fukui A."/>
            <person name="Hikosaka A."/>
            <person name="Suzuki A."/>
            <person name="Kondo M."/>
            <person name="van Heeringen S.J."/>
            <person name="Quigley I."/>
            <person name="Heinz S."/>
            <person name="Ogino H."/>
            <person name="Ochi H."/>
            <person name="Hellsten U."/>
            <person name="Lyons J.B."/>
            <person name="Simakov O."/>
            <person name="Putnam N."/>
            <person name="Stites J."/>
            <person name="Kuroki Y."/>
            <person name="Tanaka T."/>
            <person name="Michiue T."/>
            <person name="Watanabe M."/>
            <person name="Bogdanovic O."/>
            <person name="Lister R."/>
            <person name="Georgiou G."/>
            <person name="Paranjpe S.S."/>
            <person name="van Kruijsbergen I."/>
            <person name="Shu S."/>
            <person name="Carlson J."/>
            <person name="Kinoshita T."/>
            <person name="Ohta Y."/>
            <person name="Mawaribuchi S."/>
            <person name="Jenkins J."/>
            <person name="Grimwood J."/>
            <person name="Schmutz J."/>
            <person name="Mitros T."/>
            <person name="Mozaffari S.V."/>
            <person name="Suzuki Y."/>
            <person name="Haramoto Y."/>
            <person name="Yamamoto T.S."/>
            <person name="Takagi C."/>
            <person name="Heald R."/>
            <person name="Miller K."/>
            <person name="Haudenschild C."/>
            <person name="Kitzman J."/>
            <person name="Nakayama T."/>
            <person name="Izutsu Y."/>
            <person name="Robert J."/>
            <person name="Fortriede J."/>
            <person name="Burns K."/>
            <person name="Lotay V."/>
            <person name="Karimi K."/>
            <person name="Yasuoka Y."/>
            <person name="Dichmann D.S."/>
            <person name="Flajnik M.F."/>
            <person name="Houston D.W."/>
            <person name="Shendure J."/>
            <person name="DuPasquier L."/>
            <person name="Vize P.D."/>
            <person name="Zorn A.M."/>
            <person name="Ito M."/>
            <person name="Marcotte E.M."/>
            <person name="Wallingford J.B."/>
            <person name="Ito Y."/>
            <person name="Asashima M."/>
            <person name="Ueno N."/>
            <person name="Matsuda Y."/>
            <person name="Veenstra G.J."/>
            <person name="Fujiyama A."/>
            <person name="Harland R.M."/>
            <person name="Taira M."/>
            <person name="Rokhsar D.S."/>
        </authorList>
    </citation>
    <scope>NUCLEOTIDE SEQUENCE [LARGE SCALE GENOMIC DNA]</scope>
    <source>
        <strain evidence="2">J</strain>
    </source>
</reference>
<gene>
    <name evidence="1" type="ORF">XELAEV_18037255mg</name>
</gene>
<accession>A0A974CCF1</accession>
<dbReference type="EMBL" id="CM004479">
    <property type="protein sequence ID" value="OCT70332.1"/>
    <property type="molecule type" value="Genomic_DNA"/>
</dbReference>
<dbReference type="AlphaFoldDB" id="A0A974CCF1"/>
<protein>
    <submittedName>
        <fullName evidence="1">Uncharacterized protein</fullName>
    </submittedName>
</protein>
<proteinExistence type="predicted"/>
<organism evidence="1 2">
    <name type="scientific">Xenopus laevis</name>
    <name type="common">African clawed frog</name>
    <dbReference type="NCBI Taxonomy" id="8355"/>
    <lineage>
        <taxon>Eukaryota</taxon>
        <taxon>Metazoa</taxon>
        <taxon>Chordata</taxon>
        <taxon>Craniata</taxon>
        <taxon>Vertebrata</taxon>
        <taxon>Euteleostomi</taxon>
        <taxon>Amphibia</taxon>
        <taxon>Batrachia</taxon>
        <taxon>Anura</taxon>
        <taxon>Pipoidea</taxon>
        <taxon>Pipidae</taxon>
        <taxon>Xenopodinae</taxon>
        <taxon>Xenopus</taxon>
        <taxon>Xenopus</taxon>
    </lineage>
</organism>
<name>A0A974CCF1_XENLA</name>
<evidence type="ECO:0000313" key="2">
    <source>
        <dbReference type="Proteomes" id="UP000694892"/>
    </source>
</evidence>
<evidence type="ECO:0000313" key="1">
    <source>
        <dbReference type="EMBL" id="OCT70332.1"/>
    </source>
</evidence>